<gene>
    <name evidence="1" type="ORF">NECHADRAFT_75768</name>
</gene>
<accession>C7YJR2</accession>
<dbReference type="Proteomes" id="UP000005206">
    <property type="component" value="Chromosome 1"/>
</dbReference>
<dbReference type="KEGG" id="nhe:NECHADRAFT_75768"/>
<dbReference type="EMBL" id="GG698896">
    <property type="protein sequence ID" value="EEU48320.1"/>
    <property type="molecule type" value="Genomic_DNA"/>
</dbReference>
<protein>
    <submittedName>
        <fullName evidence="1">Uncharacterized protein</fullName>
    </submittedName>
</protein>
<keyword evidence="2" id="KW-1185">Reference proteome</keyword>
<proteinExistence type="predicted"/>
<dbReference type="RefSeq" id="XP_003054033.1">
    <property type="nucleotide sequence ID" value="XM_003053987.1"/>
</dbReference>
<evidence type="ECO:0000313" key="2">
    <source>
        <dbReference type="Proteomes" id="UP000005206"/>
    </source>
</evidence>
<name>C7YJR2_FUSV7</name>
<sequence length="238" mass="26436">MILGNQTAIPMGIFMVSWPNYGDIFGTGDNGELVTKEIIMTGTWRLNEPEDRFYMSTAENKNWMRIKATNKEWLPSTTNGSAQATIEYRLLRNGLMEIQWTDLGTSEARSEGEAGDADLLAHLKRSARPFGQEERIGTVRIDELSRKHLEYPFFVGSRQGTGLYKVTSIVFLDIGVAAVVTCGMGQHFYLSQAGIIQVSQEIEKLATGYEVAPDNVGAMHVDGSQQPVLSTVELRPEK</sequence>
<dbReference type="AlphaFoldDB" id="C7YJR2"/>
<reference evidence="1 2" key="1">
    <citation type="journal article" date="2009" name="PLoS Genet.">
        <title>The genome of Nectria haematococca: contribution of supernumerary chromosomes to gene expansion.</title>
        <authorList>
            <person name="Coleman J.J."/>
            <person name="Rounsley S.D."/>
            <person name="Rodriguez-Carres M."/>
            <person name="Kuo A."/>
            <person name="Wasmann C.C."/>
            <person name="Grimwood J."/>
            <person name="Schmutz J."/>
            <person name="Taga M."/>
            <person name="White G.J."/>
            <person name="Zhou S."/>
            <person name="Schwartz D.C."/>
            <person name="Freitag M."/>
            <person name="Ma L.J."/>
            <person name="Danchin E.G."/>
            <person name="Henrissat B."/>
            <person name="Coutinho P.M."/>
            <person name="Nelson D.R."/>
            <person name="Straney D."/>
            <person name="Napoli C.A."/>
            <person name="Barker B.M."/>
            <person name="Gribskov M."/>
            <person name="Rep M."/>
            <person name="Kroken S."/>
            <person name="Molnar I."/>
            <person name="Rensing C."/>
            <person name="Kennell J.C."/>
            <person name="Zamora J."/>
            <person name="Farman M.L."/>
            <person name="Selker E.U."/>
            <person name="Salamov A."/>
            <person name="Shapiro H."/>
            <person name="Pangilinan J."/>
            <person name="Lindquist E."/>
            <person name="Lamers C."/>
            <person name="Grigoriev I.V."/>
            <person name="Geiser D.M."/>
            <person name="Covert S.F."/>
            <person name="Temporini E."/>
            <person name="Vanetten H.D."/>
        </authorList>
    </citation>
    <scope>NUCLEOTIDE SEQUENCE [LARGE SCALE GENOMIC DNA]</scope>
    <source>
        <strain evidence="2">ATCC MYA-4622 / CBS 123669 / FGSC 9596 / NRRL 45880 / 77-13-4</strain>
    </source>
</reference>
<organism evidence="1 2">
    <name type="scientific">Fusarium vanettenii (strain ATCC MYA-4622 / CBS 123669 / FGSC 9596 / NRRL 45880 / 77-13-4)</name>
    <name type="common">Fusarium solani subsp. pisi</name>
    <dbReference type="NCBI Taxonomy" id="660122"/>
    <lineage>
        <taxon>Eukaryota</taxon>
        <taxon>Fungi</taxon>
        <taxon>Dikarya</taxon>
        <taxon>Ascomycota</taxon>
        <taxon>Pezizomycotina</taxon>
        <taxon>Sordariomycetes</taxon>
        <taxon>Hypocreomycetidae</taxon>
        <taxon>Hypocreales</taxon>
        <taxon>Nectriaceae</taxon>
        <taxon>Fusarium</taxon>
        <taxon>Fusarium solani species complex</taxon>
        <taxon>Fusarium vanettenii</taxon>
    </lineage>
</organism>
<dbReference type="InParanoid" id="C7YJR2"/>
<evidence type="ECO:0000313" key="1">
    <source>
        <dbReference type="EMBL" id="EEU48320.1"/>
    </source>
</evidence>
<dbReference type="GeneID" id="9663965"/>
<dbReference type="HOGENOM" id="CLU_1166104_0_0_1"/>
<dbReference type="OrthoDB" id="5088198at2759"/>
<dbReference type="VEuPathDB" id="FungiDB:NECHADRAFT_75768"/>